<sequence length="110" mass="13158">MEVIPKLPVLPPRRDILKDSRFRGPIGLFFVVWKMLRMNDYHRYRRPSFRLLLDASADRIRSTFWRCPLMLPATFAILLFSLMLQDRTAIDIVVKLLDTHQVDRTEILFR</sequence>
<accession>A0A026W9F6</accession>
<dbReference type="AlphaFoldDB" id="A0A026W9F6"/>
<keyword evidence="2" id="KW-1185">Reference proteome</keyword>
<dbReference type="EMBL" id="KK107321">
    <property type="protein sequence ID" value="EZA52670.1"/>
    <property type="molecule type" value="Genomic_DNA"/>
</dbReference>
<evidence type="ECO:0000313" key="1">
    <source>
        <dbReference type="EMBL" id="EZA52670.1"/>
    </source>
</evidence>
<evidence type="ECO:0000313" key="2">
    <source>
        <dbReference type="Proteomes" id="UP000053097"/>
    </source>
</evidence>
<gene>
    <name evidence="1" type="ORF">X777_07051</name>
</gene>
<organism evidence="1 2">
    <name type="scientific">Ooceraea biroi</name>
    <name type="common">Clonal raider ant</name>
    <name type="synonym">Cerapachys biroi</name>
    <dbReference type="NCBI Taxonomy" id="2015173"/>
    <lineage>
        <taxon>Eukaryota</taxon>
        <taxon>Metazoa</taxon>
        <taxon>Ecdysozoa</taxon>
        <taxon>Arthropoda</taxon>
        <taxon>Hexapoda</taxon>
        <taxon>Insecta</taxon>
        <taxon>Pterygota</taxon>
        <taxon>Neoptera</taxon>
        <taxon>Endopterygota</taxon>
        <taxon>Hymenoptera</taxon>
        <taxon>Apocrita</taxon>
        <taxon>Aculeata</taxon>
        <taxon>Formicoidea</taxon>
        <taxon>Formicidae</taxon>
        <taxon>Dorylinae</taxon>
        <taxon>Ooceraea</taxon>
    </lineage>
</organism>
<reference evidence="1 2" key="1">
    <citation type="journal article" date="2014" name="Curr. Biol.">
        <title>The genome of the clonal raider ant Cerapachys biroi.</title>
        <authorList>
            <person name="Oxley P.R."/>
            <person name="Ji L."/>
            <person name="Fetter-Pruneda I."/>
            <person name="McKenzie S.K."/>
            <person name="Li C."/>
            <person name="Hu H."/>
            <person name="Zhang G."/>
            <person name="Kronauer D.J."/>
        </authorList>
    </citation>
    <scope>NUCLEOTIDE SEQUENCE [LARGE SCALE GENOMIC DNA]</scope>
</reference>
<proteinExistence type="predicted"/>
<protein>
    <submittedName>
        <fullName evidence="1">Uncharacterized protein</fullName>
    </submittedName>
</protein>
<name>A0A026W9F6_OOCBI</name>
<dbReference type="Proteomes" id="UP000053097">
    <property type="component" value="Unassembled WGS sequence"/>
</dbReference>